<keyword evidence="3 4" id="KW-0472">Membrane</keyword>
<evidence type="ECO:0000313" key="7">
    <source>
        <dbReference type="Proteomes" id="UP000032668"/>
    </source>
</evidence>
<dbReference type="InterPro" id="IPR007667">
    <property type="entry name" value="Hypoxia_induced_domain"/>
</dbReference>
<keyword evidence="2 4" id="KW-1133">Transmembrane helix</keyword>
<evidence type="ECO:0000259" key="5">
    <source>
        <dbReference type="PROSITE" id="PS51503"/>
    </source>
</evidence>
<dbReference type="Pfam" id="PF04588">
    <property type="entry name" value="HIG_1_N"/>
    <property type="match status" value="1"/>
</dbReference>
<accession>A0A0D6PKC3</accession>
<gene>
    <name evidence="6" type="ORF">Aam_126_025</name>
</gene>
<name>A0A0D6PKC3_9PROT</name>
<reference evidence="6 7" key="1">
    <citation type="submission" date="2012-11" db="EMBL/GenBank/DDBJ databases">
        <title>Whole genome sequence of Acidocella aminolytica 101 = DSM 11237.</title>
        <authorList>
            <person name="Azuma Y."/>
            <person name="Higashiura N."/>
            <person name="Hirakawa H."/>
            <person name="Matsushita K."/>
        </authorList>
    </citation>
    <scope>NUCLEOTIDE SEQUENCE [LARGE SCALE GENOMIC DNA]</scope>
    <source>
        <strain evidence="7">101 / DSM 11237</strain>
    </source>
</reference>
<dbReference type="AlphaFoldDB" id="A0A0D6PKC3"/>
<proteinExistence type="predicted"/>
<comment type="caution">
    <text evidence="6">The sequence shown here is derived from an EMBL/GenBank/DDBJ whole genome shotgun (WGS) entry which is preliminary data.</text>
</comment>
<dbReference type="STRING" id="1120923.SAMN02746095_02452"/>
<evidence type="ECO:0000256" key="3">
    <source>
        <dbReference type="ARBA" id="ARBA00023136"/>
    </source>
</evidence>
<evidence type="ECO:0000256" key="4">
    <source>
        <dbReference type="SAM" id="Phobius"/>
    </source>
</evidence>
<feature type="transmembrane region" description="Helical" evidence="4">
    <location>
        <begin position="6"/>
        <end position="25"/>
    </location>
</feature>
<feature type="domain" description="HIG1" evidence="5">
    <location>
        <begin position="1"/>
        <end position="58"/>
    </location>
</feature>
<sequence>MLLILLALDMLAVIGVLMAGVLGMANPERNPRRANLLMRWRVILQGVAILLVVALMVS</sequence>
<keyword evidence="1 4" id="KW-0812">Transmembrane</keyword>
<protein>
    <recommendedName>
        <fullName evidence="5">HIG1 domain-containing protein</fullName>
    </recommendedName>
</protein>
<dbReference type="PROSITE" id="PS51503">
    <property type="entry name" value="HIG1"/>
    <property type="match status" value="1"/>
</dbReference>
<organism evidence="6 7">
    <name type="scientific">Acidocella aminolytica 101 = DSM 11237</name>
    <dbReference type="NCBI Taxonomy" id="1120923"/>
    <lineage>
        <taxon>Bacteria</taxon>
        <taxon>Pseudomonadati</taxon>
        <taxon>Pseudomonadota</taxon>
        <taxon>Alphaproteobacteria</taxon>
        <taxon>Acetobacterales</taxon>
        <taxon>Acidocellaceae</taxon>
        <taxon>Acidocella</taxon>
    </lineage>
</organism>
<feature type="transmembrane region" description="Helical" evidence="4">
    <location>
        <begin position="37"/>
        <end position="57"/>
    </location>
</feature>
<evidence type="ECO:0000313" key="6">
    <source>
        <dbReference type="EMBL" id="GAN81896.1"/>
    </source>
</evidence>
<keyword evidence="7" id="KW-1185">Reference proteome</keyword>
<evidence type="ECO:0000256" key="1">
    <source>
        <dbReference type="ARBA" id="ARBA00022692"/>
    </source>
</evidence>
<evidence type="ECO:0000256" key="2">
    <source>
        <dbReference type="ARBA" id="ARBA00022989"/>
    </source>
</evidence>
<dbReference type="Gene3D" id="6.10.140.1320">
    <property type="match status" value="1"/>
</dbReference>
<dbReference type="Proteomes" id="UP000032668">
    <property type="component" value="Unassembled WGS sequence"/>
</dbReference>
<dbReference type="EMBL" id="BANC01000124">
    <property type="protein sequence ID" value="GAN81896.1"/>
    <property type="molecule type" value="Genomic_DNA"/>
</dbReference>